<organism evidence="5 6">
    <name type="scientific">Aquirufa rosea</name>
    <dbReference type="NCBI Taxonomy" id="2509241"/>
    <lineage>
        <taxon>Bacteria</taxon>
        <taxon>Pseudomonadati</taxon>
        <taxon>Bacteroidota</taxon>
        <taxon>Cytophagia</taxon>
        <taxon>Cytophagales</taxon>
        <taxon>Flectobacillaceae</taxon>
        <taxon>Aquirufa</taxon>
    </lineage>
</organism>
<dbReference type="GO" id="GO:0052689">
    <property type="term" value="F:carboxylic ester hydrolase activity"/>
    <property type="evidence" value="ECO:0007669"/>
    <property type="project" value="UniProtKB-KW"/>
</dbReference>
<dbReference type="SUPFAM" id="SSF53474">
    <property type="entry name" value="alpha/beta-Hydrolases"/>
    <property type="match status" value="1"/>
</dbReference>
<dbReference type="InterPro" id="IPR029058">
    <property type="entry name" value="AB_hydrolase_fold"/>
</dbReference>
<dbReference type="Proteomes" id="UP000289455">
    <property type="component" value="Unassembled WGS sequence"/>
</dbReference>
<keyword evidence="2" id="KW-0732">Signal</keyword>
<dbReference type="RefSeq" id="WP_129026547.1">
    <property type="nucleotide sequence ID" value="NZ_SDHY01000002.1"/>
</dbReference>
<dbReference type="EMBL" id="SDHY01000002">
    <property type="protein sequence ID" value="RXK50937.1"/>
    <property type="molecule type" value="Genomic_DNA"/>
</dbReference>
<sequence length="469" mass="52817">MKFNQVFLFLLFILQPFLGLAQIARTSEQDSVLADRQRKTQLDYEQMLKQLSIQHLRAGVNGSNPQASNAANYDETKANIYPKLPEVLQLNNGKPVDSKRTWYYHRKPEIIEDFEREIYGRVPDNIPPISWEIVSKEHKTMAGFPVEIQKLIGTVNNQRFPSVNVNLEISIGFRTDINKPVPAIMEFTWIFPPGMNRPTPPTNEVPWSEQVIANGWAFIQFNPTTVQADHGAGLRSGIIGLMNRGEFRKPDDWGALRAWAWGASKVLDYLENLPQIKYTQVGITGHSRYGKAAALAMAMDSRFAIGYICSSGAAGLKLYRRNFGETVENVAAKNEYHWMAGNFLKYAGPLQWNDLPIDAHELIALIAPRPMYIGVGGNGDQWTDPYGMFLAAKEASPVYELLGKKGLVSTEAPKINEALIEGNLAYRMHDKGHVTGPNWPNFIGFTSRFFDQVDAKKTKVRKQKSLSKN</sequence>
<dbReference type="AlphaFoldDB" id="A0A4Q1C1B9"/>
<accession>A0A4Q1C1B9</accession>
<keyword evidence="1" id="KW-0719">Serine esterase</keyword>
<comment type="caution">
    <text evidence="5">The sequence shown here is derived from an EMBL/GenBank/DDBJ whole genome shotgun (WGS) entry which is preliminary data.</text>
</comment>
<feature type="domain" description="4-O-methyl-glucuronoyl methylesterase-like" evidence="4">
    <location>
        <begin position="191"/>
        <end position="403"/>
    </location>
</feature>
<keyword evidence="6" id="KW-1185">Reference proteome</keyword>
<protein>
    <submittedName>
        <fullName evidence="5">Acetylxylan esterase</fullName>
    </submittedName>
</protein>
<evidence type="ECO:0000259" key="4">
    <source>
        <dbReference type="Pfam" id="PF22244"/>
    </source>
</evidence>
<proteinExistence type="predicted"/>
<dbReference type="Pfam" id="PF22244">
    <property type="entry name" value="GCE_fung"/>
    <property type="match status" value="1"/>
</dbReference>
<evidence type="ECO:0000256" key="3">
    <source>
        <dbReference type="ARBA" id="ARBA00022801"/>
    </source>
</evidence>
<keyword evidence="3" id="KW-0378">Hydrolase</keyword>
<name>A0A4Q1C1B9_9BACT</name>
<dbReference type="OrthoDB" id="9809261at2"/>
<evidence type="ECO:0000313" key="6">
    <source>
        <dbReference type="Proteomes" id="UP000289455"/>
    </source>
</evidence>
<dbReference type="Gene3D" id="3.40.50.1820">
    <property type="entry name" value="alpha/beta hydrolase"/>
    <property type="match status" value="1"/>
</dbReference>
<evidence type="ECO:0000313" key="5">
    <source>
        <dbReference type="EMBL" id="RXK50937.1"/>
    </source>
</evidence>
<dbReference type="InterPro" id="IPR054579">
    <property type="entry name" value="GCE-like_dom"/>
</dbReference>
<gene>
    <name evidence="5" type="ORF">ESB04_04595</name>
</gene>
<evidence type="ECO:0000256" key="2">
    <source>
        <dbReference type="ARBA" id="ARBA00022729"/>
    </source>
</evidence>
<evidence type="ECO:0000256" key="1">
    <source>
        <dbReference type="ARBA" id="ARBA00022487"/>
    </source>
</evidence>
<reference evidence="5 6" key="1">
    <citation type="submission" date="2019-01" db="EMBL/GenBank/DDBJ databases">
        <title>Cytophagaceae bacterium strain CAR-16.</title>
        <authorList>
            <person name="Chen W.-M."/>
        </authorList>
    </citation>
    <scope>NUCLEOTIDE SEQUENCE [LARGE SCALE GENOMIC DNA]</scope>
    <source>
        <strain evidence="5 6">CAR-16</strain>
    </source>
</reference>